<dbReference type="SUPFAM" id="SSF52540">
    <property type="entry name" value="P-loop containing nucleoside triphosphate hydrolases"/>
    <property type="match status" value="1"/>
</dbReference>
<keyword evidence="4" id="KW-0645">Protease</keyword>
<keyword evidence="5" id="KW-1185">Reference proteome</keyword>
<feature type="compositionally biased region" description="Low complexity" evidence="2">
    <location>
        <begin position="183"/>
        <end position="193"/>
    </location>
</feature>
<evidence type="ECO:0000259" key="3">
    <source>
        <dbReference type="Pfam" id="PF13191"/>
    </source>
</evidence>
<keyword evidence="1" id="KW-0175">Coiled coil</keyword>
<dbReference type="Gene3D" id="3.40.50.300">
    <property type="entry name" value="P-loop containing nucleotide triphosphate hydrolases"/>
    <property type="match status" value="1"/>
</dbReference>
<feature type="compositionally biased region" description="Basic residues" evidence="2">
    <location>
        <begin position="33"/>
        <end position="55"/>
    </location>
</feature>
<name>A0A4R5BTA7_9ACTN</name>
<feature type="region of interest" description="Disordered" evidence="2">
    <location>
        <begin position="1"/>
        <end position="197"/>
    </location>
</feature>
<feature type="compositionally biased region" description="Basic and acidic residues" evidence="2">
    <location>
        <begin position="89"/>
        <end position="117"/>
    </location>
</feature>
<feature type="domain" description="Orc1-like AAA ATPase" evidence="3">
    <location>
        <begin position="447"/>
        <end position="572"/>
    </location>
</feature>
<dbReference type="GO" id="GO:0008233">
    <property type="term" value="F:peptidase activity"/>
    <property type="evidence" value="ECO:0007669"/>
    <property type="project" value="UniProtKB-KW"/>
</dbReference>
<proteinExistence type="predicted"/>
<dbReference type="OrthoDB" id="135105at2"/>
<protein>
    <submittedName>
        <fullName evidence="4">Serine protease</fullName>
    </submittedName>
</protein>
<feature type="compositionally biased region" description="Basic and acidic residues" evidence="2">
    <location>
        <begin position="126"/>
        <end position="150"/>
    </location>
</feature>
<accession>A0A4R5BTA7</accession>
<dbReference type="SUPFAM" id="SSF50494">
    <property type="entry name" value="Trypsin-like serine proteases"/>
    <property type="match status" value="1"/>
</dbReference>
<dbReference type="EMBL" id="SMKU01000071">
    <property type="protein sequence ID" value="TDD87392.1"/>
    <property type="molecule type" value="Genomic_DNA"/>
</dbReference>
<dbReference type="InterPro" id="IPR027417">
    <property type="entry name" value="P-loop_NTPase"/>
</dbReference>
<evidence type="ECO:0000256" key="1">
    <source>
        <dbReference type="SAM" id="Coils"/>
    </source>
</evidence>
<evidence type="ECO:0000313" key="4">
    <source>
        <dbReference type="EMBL" id="TDD87392.1"/>
    </source>
</evidence>
<comment type="caution">
    <text evidence="4">The sequence shown here is derived from an EMBL/GenBank/DDBJ whole genome shotgun (WGS) entry which is preliminary data.</text>
</comment>
<dbReference type="Proteomes" id="UP000294513">
    <property type="component" value="Unassembled WGS sequence"/>
</dbReference>
<dbReference type="Pfam" id="PF13365">
    <property type="entry name" value="Trypsin_2"/>
    <property type="match status" value="1"/>
</dbReference>
<dbReference type="InterPro" id="IPR041664">
    <property type="entry name" value="AAA_16"/>
</dbReference>
<keyword evidence="4" id="KW-0378">Hydrolase</keyword>
<dbReference type="Gene3D" id="2.40.10.120">
    <property type="match status" value="1"/>
</dbReference>
<feature type="compositionally biased region" description="Low complexity" evidence="2">
    <location>
        <begin position="10"/>
        <end position="21"/>
    </location>
</feature>
<evidence type="ECO:0000256" key="2">
    <source>
        <dbReference type="SAM" id="MobiDB-lite"/>
    </source>
</evidence>
<dbReference type="Pfam" id="PF13191">
    <property type="entry name" value="AAA_16"/>
    <property type="match status" value="1"/>
</dbReference>
<evidence type="ECO:0000313" key="5">
    <source>
        <dbReference type="Proteomes" id="UP000294513"/>
    </source>
</evidence>
<dbReference type="GO" id="GO:0006508">
    <property type="term" value="P:proteolysis"/>
    <property type="evidence" value="ECO:0007669"/>
    <property type="project" value="UniProtKB-KW"/>
</dbReference>
<sequence length="1952" mass="211324">MAGADRLRPAVRGAPAAPPGADGDRRPAGPRAAVRRGRRRRRGGGRAGRGRRPPHRGAVPRPDAHEIGPPGWPAPVARFPFADPGEGEESPHGRRTGGDHPPQRTDDDGLGHPEGPGRRPPGRRVRAPEVLRRRHRDAPGHRDRDHRGFGQREAVQGLGRVRPGAGGQGRQAGQRVRRRRHQGVAQGRPGVGARARRGVTTRVQALLRGCLVRLAAPGTAGGTGFLVAPGTVLTCAHVIAGAEGPVTATLAGRDMPARVTALHPAEPGSPYPYPDMALLEIEETDHPCVRLDTGEPRWDDRIYGAGFTDTWPGDEPTVESELFTFVGVHDADGPYLKLAAGQAVPGMSGGPLVNLRTMAVCGILKTTRHALAPYGGWGVPLGPLRELHPEVVASGDAFHRADARWREAADPIDPLLSGLSAVGADYASRIENFLVEYLGRPGHPTPFGGRDAQLAELTAWLRAPDATPYALVAAEAGRGKSALLVRWSQEVLRQQLATVIVIPVSIRFNTGHAAVVFSALATRLAQVHGESLSSAELSAEQWKEVCAGYLRRPPPGDRPLLVVVDGLDEATDWQAGPDLFPAVPARGVRVLASARYLAGDVDARGWLDRLNWPPPLAIGMALPPMDREGVAQVLTEMGDPLAHLACKVDVVSELFRLSEGDPLLIRLYVEALLPYGERAAAIRPDELPAIDRGLGGYFQRWWLEQERLWDEQGRNSSRERRDLQDVLNALSSSLGPLSLDDLAELLPEPMPGLVLGSLTRDVGRFVIGDGRTTGFVFSHPRLGMFFRDAMGTRERRTWDERFLEYGRRALESVKSGVTDVSPYPVRFLGAHLERAGAADEELYALLDQAWLRAWEALEGGDSGFLNDSERAWRRADTRSDARSFEVRVQCALIRSSVAARSDNIPPRLLVEAVSEGVITRAQAVALCRRISDENRRADAVIRLAPVLPAEWGEECVVIAGSLPRESSTAHVLAKIAAHLDERAVRRALAIARGSAAAGRFLAVAALAARLPGEERAALVAEVMAELPAMLAALRNDAARGRSLAALAAHLPGGRLGEAAALAEGLADRRAAVRALCAIARHLPSAERQEATRRAVEIAEAADLEITNAWGPVQTELALADLLPERRVPALKKLADLRRTLGHTIERQMIAARPWLGTVDAGDWPTAILTSLPYLPEHLMEELAPSLPAALRAWLQDPGTGRHLPNGGSWPSPLGTAYDLPEDVIPDAIAALSPVRPENRAWALAADGPHAPPEMVAAVLSEARESGPAHRAPMLTALALCHTGEDRRRLLSEALTTAQQIDDLQERIAALPLVMDELDEETVGVVQKMVFDANLNDRFTRSLLARPVAPAAVDSALALAHAANPLDRARTLIALTDKAPADRRAECREHATAALRDLPPPQRLEALERSVLDTPGLGDELAETLYSPEALATEGISYLIMILGRVTGKPAVLDHAVERLARLLFKEPEDPGSTIRGHLSYWLPRLPRDLPERALNALWRAAVATAPRSRAMAMALTAPRLPAEQVEDAVTAALEMARATWDDDAAEMLADGLTAVYANLPDEARLRTLHIALGPERNPFRLRPLAPHVAPEHRRHIIELAMELGTVEQAELYLILVRTYPVELTRPVLDAILRAGPSALPPLLLAELSRHVDAATAATLQDRIVESIRHRDVSTVRRLLRRLPEDRRVEAAERAFGSRRSPQDLAQMIKYLPEEVVPSLTERIGHIKPPADRLAPLGALVSRLGPRTPDPVWRTTLDAVEDFARPGKWGSNEILGFLRRKLPPMDDRWARAFTEAIRQCPDPGTCAAALAALAGHVSPEARAALLDAMFELVDAAPHARHTARILTETASVAAGNARATWRTLDAISRIQSDTGRRQALEALFPAIRKAAESAHSPPPEWDRALHLLSRRPRPIAGTDLAILVSGGAPLAPRPADLAAAYVHALRTAGEWWP</sequence>
<reference evidence="4 5" key="1">
    <citation type="submission" date="2019-03" db="EMBL/GenBank/DDBJ databases">
        <title>Draft genome sequences of novel Actinobacteria.</title>
        <authorList>
            <person name="Sahin N."/>
            <person name="Ay H."/>
            <person name="Saygin H."/>
        </authorList>
    </citation>
    <scope>NUCLEOTIDE SEQUENCE [LARGE SCALE GENOMIC DNA]</scope>
    <source>
        <strain evidence="4 5">H3C3</strain>
    </source>
</reference>
<organism evidence="4 5">
    <name type="scientific">Actinomadura rubrisoli</name>
    <dbReference type="NCBI Taxonomy" id="2530368"/>
    <lineage>
        <taxon>Bacteria</taxon>
        <taxon>Bacillati</taxon>
        <taxon>Actinomycetota</taxon>
        <taxon>Actinomycetes</taxon>
        <taxon>Streptosporangiales</taxon>
        <taxon>Thermomonosporaceae</taxon>
        <taxon>Actinomadura</taxon>
    </lineage>
</organism>
<gene>
    <name evidence="4" type="ORF">E1298_16185</name>
</gene>
<feature type="coiled-coil region" evidence="1">
    <location>
        <begin position="1286"/>
        <end position="1320"/>
    </location>
</feature>
<dbReference type="InterPro" id="IPR009003">
    <property type="entry name" value="Peptidase_S1_PA"/>
</dbReference>